<feature type="compositionally biased region" description="Polar residues" evidence="1">
    <location>
        <begin position="197"/>
        <end position="208"/>
    </location>
</feature>
<feature type="compositionally biased region" description="Basic residues" evidence="1">
    <location>
        <begin position="221"/>
        <end position="232"/>
    </location>
</feature>
<dbReference type="RefSeq" id="XP_013244556.1">
    <property type="nucleotide sequence ID" value="XM_013389102.1"/>
</dbReference>
<organism evidence="2 3">
    <name type="scientific">Tilletiaria anomala (strain ATCC 24038 / CBS 436.72 / UBC 951)</name>
    <dbReference type="NCBI Taxonomy" id="1037660"/>
    <lineage>
        <taxon>Eukaryota</taxon>
        <taxon>Fungi</taxon>
        <taxon>Dikarya</taxon>
        <taxon>Basidiomycota</taxon>
        <taxon>Ustilaginomycotina</taxon>
        <taxon>Exobasidiomycetes</taxon>
        <taxon>Georgefischeriales</taxon>
        <taxon>Tilletiariaceae</taxon>
        <taxon>Tilletiaria</taxon>
    </lineage>
</organism>
<dbReference type="Proteomes" id="UP000027361">
    <property type="component" value="Unassembled WGS sequence"/>
</dbReference>
<comment type="caution">
    <text evidence="2">The sequence shown here is derived from an EMBL/GenBank/DDBJ whole genome shotgun (WGS) entry which is preliminary data.</text>
</comment>
<dbReference type="OrthoDB" id="8249012at2759"/>
<evidence type="ECO:0000313" key="2">
    <source>
        <dbReference type="EMBL" id="KDN50804.1"/>
    </source>
</evidence>
<sequence>MGKTASSEDLKAALANYSGALELKAASSKTSNDLVALDAWFRGDLRERIQTVGYLTKEDIVKLMKWKLARGKFRPTLMSLVSSNDSKDVEAITKEALQLGTAAPSKVMNKLCELKGVGPATASAILSTYAFEDVPFLSDEASLAMGLGTPKYTAKYFEQFREAMQRRLQAEEGWKTMETLEMACWAWVVLGSQPAQSTSTVESSSTKRSAPADNGESALKAGKRPRHGSKKQ</sequence>
<evidence type="ECO:0000313" key="3">
    <source>
        <dbReference type="Proteomes" id="UP000027361"/>
    </source>
</evidence>
<reference evidence="2 3" key="1">
    <citation type="submission" date="2014-05" db="EMBL/GenBank/DDBJ databases">
        <title>Draft genome sequence of a rare smut relative, Tilletiaria anomala UBC 951.</title>
        <authorList>
            <consortium name="DOE Joint Genome Institute"/>
            <person name="Toome M."/>
            <person name="Kuo A."/>
            <person name="Henrissat B."/>
            <person name="Lipzen A."/>
            <person name="Tritt A."/>
            <person name="Yoshinaga Y."/>
            <person name="Zane M."/>
            <person name="Barry K."/>
            <person name="Grigoriev I.V."/>
            <person name="Spatafora J.W."/>
            <person name="Aimea M.C."/>
        </authorList>
    </citation>
    <scope>NUCLEOTIDE SEQUENCE [LARGE SCALE GENOMIC DNA]</scope>
    <source>
        <strain evidence="2 3">UBC 951</strain>
    </source>
</reference>
<evidence type="ECO:0000256" key="1">
    <source>
        <dbReference type="SAM" id="MobiDB-lite"/>
    </source>
</evidence>
<gene>
    <name evidence="2" type="ORF">K437DRAFT_254974</name>
</gene>
<proteinExistence type="predicted"/>
<accession>A0A066WIF4</accession>
<keyword evidence="3" id="KW-1185">Reference proteome</keyword>
<dbReference type="EMBL" id="JMSN01000018">
    <property type="protein sequence ID" value="KDN50804.1"/>
    <property type="molecule type" value="Genomic_DNA"/>
</dbReference>
<feature type="region of interest" description="Disordered" evidence="1">
    <location>
        <begin position="197"/>
        <end position="232"/>
    </location>
</feature>
<dbReference type="STRING" id="1037660.A0A066WIF4"/>
<dbReference type="InParanoid" id="A0A066WIF4"/>
<dbReference type="HOGENOM" id="CLU_048127_3_1_1"/>
<dbReference type="PANTHER" id="PTHR21521:SF0">
    <property type="entry name" value="AMUN, ISOFORM A"/>
    <property type="match status" value="1"/>
</dbReference>
<name>A0A066WIF4_TILAU</name>
<evidence type="ECO:0008006" key="4">
    <source>
        <dbReference type="Google" id="ProtNLM"/>
    </source>
</evidence>
<dbReference type="OMA" id="LEMACWA"/>
<dbReference type="AlphaFoldDB" id="A0A066WIF4"/>
<dbReference type="GeneID" id="25264033"/>
<protein>
    <recommendedName>
        <fullName evidence="4">HhH-GPD domain-containing protein</fullName>
    </recommendedName>
</protein>
<dbReference type="PANTHER" id="PTHR21521">
    <property type="entry name" value="AMUN, ISOFORM A"/>
    <property type="match status" value="1"/>
</dbReference>